<dbReference type="KEGG" id="tet:TTHERM_00079678"/>
<sequence>MTKQNADFQYQKFQKKFLFLTIVYYLINVLNIFLAAVIIEESIGYSISFLVLFGIEKLIMIFILYDGVQGKKTKLWLLDLFQLGFLYFLKFKGFSIQDFEKIMIEVLGVRVIPVLLTQLIFYFGCGFLQYSKLSDYIILLSYVNFLALFVYAITIISMLAYNEQRQSLKKVFFSCLITLGCYYLMIGSLSQFNDMSGMNLGYYAFILCSINFVFFLIFSPPIQDLTIFLGETLFYIFQCCVTNNTLSYERVYAHQFSCSVQNSTVISYYSSIIKIGLLCTFGYREVWDILTSNSLYNASKMVMAINAIMAVALNIIYLIYFFKYIVNQILQLKKIVISKIKDFDKAYIIMNKKHKYLKVLYICICIKQKAVDPIQRQLIVENFCSVECSKFFELYQSYSNCIKQGLQIEFQKEKFETCNCFVLKLAQEVEFLHNSLTKQITKFLDSQPNKQYFFFQTLFLRQMNGLGESVFSQQLKNQHHQGIIQVQRKIQKLQSEFLQVIAFLNNYQEYMLYFPSRILYDLYE</sequence>
<keyword evidence="1" id="KW-1133">Transmembrane helix</keyword>
<feature type="transmembrane region" description="Helical" evidence="1">
    <location>
        <begin position="171"/>
        <end position="189"/>
    </location>
</feature>
<dbReference type="RefSeq" id="XP_001471350.1">
    <property type="nucleotide sequence ID" value="XM_001471300.2"/>
</dbReference>
<keyword evidence="1 2" id="KW-0812">Transmembrane</keyword>
<feature type="transmembrane region" description="Helical" evidence="1">
    <location>
        <begin position="201"/>
        <end position="219"/>
    </location>
</feature>
<evidence type="ECO:0000256" key="1">
    <source>
        <dbReference type="SAM" id="Phobius"/>
    </source>
</evidence>
<accession>A4VDX5</accession>
<evidence type="ECO:0000313" key="3">
    <source>
        <dbReference type="Proteomes" id="UP000009168"/>
    </source>
</evidence>
<gene>
    <name evidence="2" type="ORF">TTHERM_00079678</name>
</gene>
<feature type="transmembrane region" description="Helical" evidence="1">
    <location>
        <begin position="17"/>
        <end position="39"/>
    </location>
</feature>
<reference evidence="3" key="1">
    <citation type="journal article" date="2006" name="PLoS Biol.">
        <title>Macronuclear genome sequence of the ciliate Tetrahymena thermophila, a model eukaryote.</title>
        <authorList>
            <person name="Eisen J.A."/>
            <person name="Coyne R.S."/>
            <person name="Wu M."/>
            <person name="Wu D."/>
            <person name="Thiagarajan M."/>
            <person name="Wortman J.R."/>
            <person name="Badger J.H."/>
            <person name="Ren Q."/>
            <person name="Amedeo P."/>
            <person name="Jones K.M."/>
            <person name="Tallon L.J."/>
            <person name="Delcher A.L."/>
            <person name="Salzberg S.L."/>
            <person name="Silva J.C."/>
            <person name="Haas B.J."/>
            <person name="Majoros W.H."/>
            <person name="Farzad M."/>
            <person name="Carlton J.M."/>
            <person name="Smith R.K. Jr."/>
            <person name="Garg J."/>
            <person name="Pearlman R.E."/>
            <person name="Karrer K.M."/>
            <person name="Sun L."/>
            <person name="Manning G."/>
            <person name="Elde N.C."/>
            <person name="Turkewitz A.P."/>
            <person name="Asai D.J."/>
            <person name="Wilkes D.E."/>
            <person name="Wang Y."/>
            <person name="Cai H."/>
            <person name="Collins K."/>
            <person name="Stewart B.A."/>
            <person name="Lee S.R."/>
            <person name="Wilamowska K."/>
            <person name="Weinberg Z."/>
            <person name="Ruzzo W.L."/>
            <person name="Wloga D."/>
            <person name="Gaertig J."/>
            <person name="Frankel J."/>
            <person name="Tsao C.-C."/>
            <person name="Gorovsky M.A."/>
            <person name="Keeling P.J."/>
            <person name="Waller R.F."/>
            <person name="Patron N.J."/>
            <person name="Cherry J.M."/>
            <person name="Stover N.A."/>
            <person name="Krieger C.J."/>
            <person name="del Toro C."/>
            <person name="Ryder H.F."/>
            <person name="Williamson S.C."/>
            <person name="Barbeau R.A."/>
            <person name="Hamilton E.P."/>
            <person name="Orias E."/>
        </authorList>
    </citation>
    <scope>NUCLEOTIDE SEQUENCE [LARGE SCALE GENOMIC DNA]</scope>
    <source>
        <strain evidence="3">SB210</strain>
    </source>
</reference>
<dbReference type="HOGENOM" id="CLU_520252_0_0_1"/>
<dbReference type="AlphaFoldDB" id="A4VDX5"/>
<name>A4VDX5_TETTS</name>
<feature type="transmembrane region" description="Helical" evidence="1">
    <location>
        <begin position="136"/>
        <end position="159"/>
    </location>
</feature>
<dbReference type="GeneID" id="7831260"/>
<keyword evidence="3" id="KW-1185">Reference proteome</keyword>
<keyword evidence="1" id="KW-0472">Membrane</keyword>
<feature type="transmembrane region" description="Helical" evidence="1">
    <location>
        <begin position="266"/>
        <end position="283"/>
    </location>
</feature>
<dbReference type="Proteomes" id="UP000009168">
    <property type="component" value="Unassembled WGS sequence"/>
</dbReference>
<dbReference type="EMBL" id="GG662704">
    <property type="protein sequence ID" value="EDK31743.1"/>
    <property type="molecule type" value="Genomic_DNA"/>
</dbReference>
<organism evidence="2 3">
    <name type="scientific">Tetrahymena thermophila (strain SB210)</name>
    <dbReference type="NCBI Taxonomy" id="312017"/>
    <lineage>
        <taxon>Eukaryota</taxon>
        <taxon>Sar</taxon>
        <taxon>Alveolata</taxon>
        <taxon>Ciliophora</taxon>
        <taxon>Intramacronucleata</taxon>
        <taxon>Oligohymenophorea</taxon>
        <taxon>Hymenostomatida</taxon>
        <taxon>Tetrahymenina</taxon>
        <taxon>Tetrahymenidae</taxon>
        <taxon>Tetrahymena</taxon>
    </lineage>
</organism>
<feature type="transmembrane region" description="Helical" evidence="1">
    <location>
        <begin position="45"/>
        <end position="65"/>
    </location>
</feature>
<dbReference type="InParanoid" id="A4VDX5"/>
<feature type="transmembrane region" description="Helical" evidence="1">
    <location>
        <begin position="102"/>
        <end position="124"/>
    </location>
</feature>
<feature type="transmembrane region" description="Helical" evidence="1">
    <location>
        <begin position="303"/>
        <end position="326"/>
    </location>
</feature>
<evidence type="ECO:0000313" key="2">
    <source>
        <dbReference type="EMBL" id="EDK31743.1"/>
    </source>
</evidence>
<protein>
    <submittedName>
        <fullName evidence="2">Transmembrane protein, putative</fullName>
    </submittedName>
</protein>
<proteinExistence type="predicted"/>